<dbReference type="InterPro" id="IPR043636">
    <property type="entry name" value="L1_RRM_dom"/>
</dbReference>
<dbReference type="EMBL" id="JABVXQ010000003">
    <property type="protein sequence ID" value="KAF6119691.1"/>
    <property type="molecule type" value="Genomic_DNA"/>
</dbReference>
<sequence>MGGWGGGGETGKDMFPTEQISPPGLILLSDQEIANLSDAQFKTLVIRKLTELVDFGHNLDERMQVTIKEMQEDIWRRANSERKESESQNNTVDQKEDRINQAGKHDEIRIQKIEEKLKSIQDTFKRSNIRIIGVPGWEGEKQQIEHLFEQIIKENFPILAKGTVFQDCSEKLREPQRSWTQEETHQGTSSLH</sequence>
<comment type="caution">
    <text evidence="3">The sequence shown here is derived from an EMBL/GenBank/DDBJ whole genome shotgun (WGS) entry which is preliminary data.</text>
</comment>
<feature type="compositionally biased region" description="Basic and acidic residues" evidence="1">
    <location>
        <begin position="93"/>
        <end position="103"/>
    </location>
</feature>
<feature type="region of interest" description="Disordered" evidence="1">
    <location>
        <begin position="78"/>
        <end position="103"/>
    </location>
</feature>
<evidence type="ECO:0000256" key="1">
    <source>
        <dbReference type="SAM" id="MobiDB-lite"/>
    </source>
</evidence>
<evidence type="ECO:0000313" key="3">
    <source>
        <dbReference type="EMBL" id="KAF6119691.1"/>
    </source>
</evidence>
<proteinExistence type="predicted"/>
<gene>
    <name evidence="3" type="ORF">HJG60_010139</name>
</gene>
<feature type="domain" description="L1 transposable element RRM" evidence="2">
    <location>
        <begin position="126"/>
        <end position="181"/>
    </location>
</feature>
<dbReference type="InterPro" id="IPR004244">
    <property type="entry name" value="Transposase_22"/>
</dbReference>
<dbReference type="Pfam" id="PF02994">
    <property type="entry name" value="Transposase_22"/>
    <property type="match status" value="1"/>
</dbReference>
<feature type="region of interest" description="Disordered" evidence="1">
    <location>
        <begin position="173"/>
        <end position="192"/>
    </location>
</feature>
<name>A0A834EK08_9CHIR</name>
<feature type="compositionally biased region" description="Basic and acidic residues" evidence="1">
    <location>
        <begin position="173"/>
        <end position="185"/>
    </location>
</feature>
<dbReference type="Proteomes" id="UP000664940">
    <property type="component" value="Unassembled WGS sequence"/>
</dbReference>
<dbReference type="Gene3D" id="3.30.70.1820">
    <property type="entry name" value="L1 transposable element, RRM domain"/>
    <property type="match status" value="1"/>
</dbReference>
<dbReference type="AlphaFoldDB" id="A0A834EK08"/>
<reference evidence="3 4" key="1">
    <citation type="journal article" date="2020" name="Nature">
        <title>Six reference-quality genomes reveal evolution of bat adaptations.</title>
        <authorList>
            <person name="Jebb D."/>
            <person name="Huang Z."/>
            <person name="Pippel M."/>
            <person name="Hughes G.M."/>
            <person name="Lavrichenko K."/>
            <person name="Devanna P."/>
            <person name="Winkler S."/>
            <person name="Jermiin L.S."/>
            <person name="Skirmuntt E.C."/>
            <person name="Katzourakis A."/>
            <person name="Burkitt-Gray L."/>
            <person name="Ray D.A."/>
            <person name="Sullivan K.A.M."/>
            <person name="Roscito J.G."/>
            <person name="Kirilenko B.M."/>
            <person name="Davalos L.M."/>
            <person name="Corthals A.P."/>
            <person name="Power M.L."/>
            <person name="Jones G."/>
            <person name="Ransome R.D."/>
            <person name="Dechmann D.K.N."/>
            <person name="Locatelli A.G."/>
            <person name="Puechmaille S.J."/>
            <person name="Fedrigo O."/>
            <person name="Jarvis E.D."/>
            <person name="Hiller M."/>
            <person name="Vernes S.C."/>
            <person name="Myers E.W."/>
            <person name="Teeling E.C."/>
        </authorList>
    </citation>
    <scope>NUCLEOTIDE SEQUENCE [LARGE SCALE GENOMIC DNA]</scope>
    <source>
        <strain evidence="3">Bat1K_MPI-CBG_1</strain>
    </source>
</reference>
<evidence type="ECO:0000259" key="2">
    <source>
        <dbReference type="Pfam" id="PF02994"/>
    </source>
</evidence>
<protein>
    <recommendedName>
        <fullName evidence="2">L1 transposable element RRM domain-containing protein</fullName>
    </recommendedName>
</protein>
<accession>A0A834EK08</accession>
<organism evidence="3 4">
    <name type="scientific">Phyllostomus discolor</name>
    <name type="common">pale spear-nosed bat</name>
    <dbReference type="NCBI Taxonomy" id="89673"/>
    <lineage>
        <taxon>Eukaryota</taxon>
        <taxon>Metazoa</taxon>
        <taxon>Chordata</taxon>
        <taxon>Craniata</taxon>
        <taxon>Vertebrata</taxon>
        <taxon>Euteleostomi</taxon>
        <taxon>Mammalia</taxon>
        <taxon>Eutheria</taxon>
        <taxon>Laurasiatheria</taxon>
        <taxon>Chiroptera</taxon>
        <taxon>Yangochiroptera</taxon>
        <taxon>Phyllostomidae</taxon>
        <taxon>Phyllostominae</taxon>
        <taxon>Phyllostomus</taxon>
    </lineage>
</organism>
<dbReference type="PANTHER" id="PTHR11505">
    <property type="entry name" value="L1 TRANSPOSABLE ELEMENT-RELATED"/>
    <property type="match status" value="1"/>
</dbReference>
<evidence type="ECO:0000313" key="4">
    <source>
        <dbReference type="Proteomes" id="UP000664940"/>
    </source>
</evidence>